<dbReference type="AlphaFoldDB" id="A0A644U303"/>
<gene>
    <name evidence="1" type="ORF">SDC9_18053</name>
</gene>
<comment type="caution">
    <text evidence="1">The sequence shown here is derived from an EMBL/GenBank/DDBJ whole genome shotgun (WGS) entry which is preliminary data.</text>
</comment>
<proteinExistence type="predicted"/>
<evidence type="ECO:0000313" key="1">
    <source>
        <dbReference type="EMBL" id="MPL72271.1"/>
    </source>
</evidence>
<organism evidence="1">
    <name type="scientific">bioreactor metagenome</name>
    <dbReference type="NCBI Taxonomy" id="1076179"/>
    <lineage>
        <taxon>unclassified sequences</taxon>
        <taxon>metagenomes</taxon>
        <taxon>ecological metagenomes</taxon>
    </lineage>
</organism>
<sequence>MLKLSKMKTFYSILSVVINPVSGEKVSLGLLLSDGNTSLFDFSDNRFSLVGSLIDKERKKFVRQYLRSVENVIKKIDVNQDQLTILDGEGKNLIINEAYIGYLSTYSQNVISFSKPVAIDVKVENSVFEALFSRFIDEETAVETSRKNSIQLIKNDFFPRVQNHFATEKEFTPEKYPKVILPITIDLFGKNEIYVMGQFLDLEKSIFYIKSDFFNYYQLAELYSESKKFLISHEPQKDKYPQQHYFWSEIRKQKGHSFVDISELEIIEKYAEKHQVMPV</sequence>
<accession>A0A644U303</accession>
<dbReference type="EMBL" id="VSSQ01000065">
    <property type="protein sequence ID" value="MPL72271.1"/>
    <property type="molecule type" value="Genomic_DNA"/>
</dbReference>
<reference evidence="1" key="1">
    <citation type="submission" date="2019-08" db="EMBL/GenBank/DDBJ databases">
        <authorList>
            <person name="Kucharzyk K."/>
            <person name="Murdoch R.W."/>
            <person name="Higgins S."/>
            <person name="Loffler F."/>
        </authorList>
    </citation>
    <scope>NUCLEOTIDE SEQUENCE</scope>
</reference>
<evidence type="ECO:0008006" key="2">
    <source>
        <dbReference type="Google" id="ProtNLM"/>
    </source>
</evidence>
<protein>
    <recommendedName>
        <fullName evidence="2">DUF3037 domain-containing protein</fullName>
    </recommendedName>
</protein>
<name>A0A644U303_9ZZZZ</name>